<dbReference type="PANTHER" id="PTHR19432">
    <property type="entry name" value="SUGAR TRANSPORTER"/>
    <property type="match status" value="1"/>
</dbReference>
<feature type="transmembrane region" description="Helical" evidence="7">
    <location>
        <begin position="43"/>
        <end position="62"/>
    </location>
</feature>
<feature type="transmembrane region" description="Helical" evidence="7">
    <location>
        <begin position="110"/>
        <end position="133"/>
    </location>
</feature>
<protein>
    <submittedName>
        <fullName evidence="8">Uncharacterized protein</fullName>
    </submittedName>
</protein>
<dbReference type="EMBL" id="CAXITT010000232">
    <property type="protein sequence ID" value="CAL1536511.1"/>
    <property type="molecule type" value="Genomic_DNA"/>
</dbReference>
<proteinExistence type="predicted"/>
<feature type="region of interest" description="Disordered" evidence="6">
    <location>
        <begin position="378"/>
        <end position="409"/>
    </location>
</feature>
<feature type="transmembrane region" description="Helical" evidence="7">
    <location>
        <begin position="491"/>
        <end position="521"/>
    </location>
</feature>
<feature type="transmembrane region" description="Helical" evidence="7">
    <location>
        <begin position="646"/>
        <end position="667"/>
    </location>
</feature>
<dbReference type="GO" id="GO:0008506">
    <property type="term" value="F:sucrose:proton symporter activity"/>
    <property type="evidence" value="ECO:0007669"/>
    <property type="project" value="TreeGrafter"/>
</dbReference>
<dbReference type="PANTHER" id="PTHR19432:SF35">
    <property type="entry name" value="SOLUTE CARRIER FAMILY 45 MEMBER 3 ISOFORM X1"/>
    <property type="match status" value="1"/>
</dbReference>
<feature type="transmembrane region" description="Helical" evidence="7">
    <location>
        <begin position="270"/>
        <end position="299"/>
    </location>
</feature>
<dbReference type="InterPro" id="IPR036259">
    <property type="entry name" value="MFS_trans_sf"/>
</dbReference>
<feature type="transmembrane region" description="Helical" evidence="7">
    <location>
        <begin position="679"/>
        <end position="699"/>
    </location>
</feature>
<feature type="transmembrane region" description="Helical" evidence="7">
    <location>
        <begin position="197"/>
        <end position="222"/>
    </location>
</feature>
<evidence type="ECO:0000256" key="4">
    <source>
        <dbReference type="ARBA" id="ARBA00022989"/>
    </source>
</evidence>
<evidence type="ECO:0000256" key="1">
    <source>
        <dbReference type="ARBA" id="ARBA00004141"/>
    </source>
</evidence>
<keyword evidence="9" id="KW-1185">Reference proteome</keyword>
<dbReference type="Proteomes" id="UP001497497">
    <property type="component" value="Unassembled WGS sequence"/>
</dbReference>
<dbReference type="Gene3D" id="1.20.1250.20">
    <property type="entry name" value="MFS general substrate transporter like domains"/>
    <property type="match status" value="1"/>
</dbReference>
<dbReference type="SUPFAM" id="SSF103473">
    <property type="entry name" value="MFS general substrate transporter"/>
    <property type="match status" value="1"/>
</dbReference>
<organism evidence="8 9">
    <name type="scientific">Lymnaea stagnalis</name>
    <name type="common">Great pond snail</name>
    <name type="synonym">Helix stagnalis</name>
    <dbReference type="NCBI Taxonomy" id="6523"/>
    <lineage>
        <taxon>Eukaryota</taxon>
        <taxon>Metazoa</taxon>
        <taxon>Spiralia</taxon>
        <taxon>Lophotrochozoa</taxon>
        <taxon>Mollusca</taxon>
        <taxon>Gastropoda</taxon>
        <taxon>Heterobranchia</taxon>
        <taxon>Euthyneura</taxon>
        <taxon>Panpulmonata</taxon>
        <taxon>Hygrophila</taxon>
        <taxon>Lymnaeoidea</taxon>
        <taxon>Lymnaeidae</taxon>
        <taxon>Lymnaea</taxon>
    </lineage>
</organism>
<dbReference type="AlphaFoldDB" id="A0AAV2HQW9"/>
<dbReference type="GO" id="GO:0016020">
    <property type="term" value="C:membrane"/>
    <property type="evidence" value="ECO:0007669"/>
    <property type="project" value="UniProtKB-SubCell"/>
</dbReference>
<evidence type="ECO:0000313" key="9">
    <source>
        <dbReference type="Proteomes" id="UP001497497"/>
    </source>
</evidence>
<feature type="transmembrane region" description="Helical" evidence="7">
    <location>
        <begin position="541"/>
        <end position="561"/>
    </location>
</feature>
<evidence type="ECO:0000256" key="7">
    <source>
        <dbReference type="SAM" id="Phobius"/>
    </source>
</evidence>
<comment type="caution">
    <text evidence="8">The sequence shown here is derived from an EMBL/GenBank/DDBJ whole genome shotgun (WGS) entry which is preliminary data.</text>
</comment>
<keyword evidence="5 7" id="KW-0472">Membrane</keyword>
<feature type="transmembrane region" description="Helical" evidence="7">
    <location>
        <begin position="597"/>
        <end position="620"/>
    </location>
</feature>
<comment type="subcellular location">
    <subcellularLocation>
        <location evidence="1">Membrane</location>
        <topology evidence="1">Multi-pass membrane protein</topology>
    </subcellularLocation>
</comment>
<name>A0AAV2HQW9_LYMST</name>
<gene>
    <name evidence="8" type="ORF">GSLYS_00010424001</name>
</gene>
<sequence length="701" mass="75982">MAGMSQSMQSSVLIQQQLHHHQQFSQHPSSQARVPGIGRCSQILLVSALCGIEMCVSFEQIYQILFLQYLGVPVALVSVNGIVCGATSMIMLPILGVCTDKGSNPKLRKLCSLLVGLSMFLSGLVMLGSSGFIKLASGPRNSTSDNTTTSPSPADVSYNKSFPATSSEFSDYTVMAVEAQTVDASGELDYAKLPVTAYLAIAGFALIDIGFDMSVSLTRAFVLEIVPAFQHTQVLVLATIAQSIAGTSFSLVGCIDFPGTLGPLFQVEGVAATIIFFCTFLCCMLVTGYVCTTVTGYFLGRKMTSRLAQNEAGEHRNVAFPVGELTPKTRRPLRSRRRLNLLPQSRPYKADIRHTEEGDGLRQPLLLEDSLDYSATSLSLSSQLPDPVASRGGNRSSRPSQSSETADRDLQDHVAKGAEKDAVFGDSAADDISANGVASPASALKQSFSQSQSTTQSPLGEFHQRKLAELRRTPDKVQTQEPKRRGVNKRLVILCVATFFSIGGMLGIVVYSSNCLTVGIFHGEPQARPGSDGYRRYEDGIRMAAFGNLVLYVTYLAVSLSNKKIIDVIGERTQFVIGHLLLVVVLLVLLVTRLVEVYFVFMVFCGAFRSCVYTLSFILANKFTHDEVSGVCNDDVNKPGKSLGKIMSLIGFLIPSHYILLSAFMGPLMDATDNVWTPLMYSLASISLALVIFTTLFFVKH</sequence>
<evidence type="ECO:0000256" key="6">
    <source>
        <dbReference type="SAM" id="MobiDB-lite"/>
    </source>
</evidence>
<evidence type="ECO:0000313" key="8">
    <source>
        <dbReference type="EMBL" id="CAL1536511.1"/>
    </source>
</evidence>
<feature type="transmembrane region" description="Helical" evidence="7">
    <location>
        <begin position="74"/>
        <end position="98"/>
    </location>
</feature>
<reference evidence="8 9" key="1">
    <citation type="submission" date="2024-04" db="EMBL/GenBank/DDBJ databases">
        <authorList>
            <consortium name="Genoscope - CEA"/>
            <person name="William W."/>
        </authorList>
    </citation>
    <scope>NUCLEOTIDE SEQUENCE [LARGE SCALE GENOMIC DNA]</scope>
</reference>
<feature type="compositionally biased region" description="Polar residues" evidence="6">
    <location>
        <begin position="393"/>
        <end position="404"/>
    </location>
</feature>
<feature type="transmembrane region" description="Helical" evidence="7">
    <location>
        <begin position="573"/>
        <end position="591"/>
    </location>
</feature>
<keyword evidence="2" id="KW-0813">Transport</keyword>
<evidence type="ECO:0000256" key="2">
    <source>
        <dbReference type="ARBA" id="ARBA00022448"/>
    </source>
</evidence>
<evidence type="ECO:0000256" key="3">
    <source>
        <dbReference type="ARBA" id="ARBA00022692"/>
    </source>
</evidence>
<keyword evidence="3 7" id="KW-0812">Transmembrane</keyword>
<keyword evidence="4 7" id="KW-1133">Transmembrane helix</keyword>
<feature type="transmembrane region" description="Helical" evidence="7">
    <location>
        <begin position="234"/>
        <end position="258"/>
    </location>
</feature>
<accession>A0AAV2HQW9</accession>
<evidence type="ECO:0000256" key="5">
    <source>
        <dbReference type="ARBA" id="ARBA00023136"/>
    </source>
</evidence>